<dbReference type="RefSeq" id="WP_009195002.1">
    <property type="nucleotide sequence ID" value="NZ_AODQ01000031.1"/>
</dbReference>
<dbReference type="AlphaFoldDB" id="M7N7I6"/>
<evidence type="ECO:0000313" key="1">
    <source>
        <dbReference type="EMBL" id="EMR03212.1"/>
    </source>
</evidence>
<dbReference type="OrthoDB" id="1448901at2"/>
<reference evidence="1 2" key="1">
    <citation type="journal article" date="2013" name="Genome Announc.">
        <title>Draft Genome Sequence of Cesiribacter andamanensis Strain AMV16T, Isolated from a Soil Sample from a Mud Volcano in the Andaman Islands, India.</title>
        <authorList>
            <person name="Shivaji S."/>
            <person name="Ara S."/>
            <person name="Begum Z."/>
            <person name="Srinivas T.N."/>
            <person name="Singh A."/>
            <person name="Kumar Pinnaka A."/>
        </authorList>
    </citation>
    <scope>NUCLEOTIDE SEQUENCE [LARGE SCALE GENOMIC DNA]</scope>
    <source>
        <strain evidence="1 2">AMV16</strain>
    </source>
</reference>
<dbReference type="eggNOG" id="ENOG5033D6G">
    <property type="taxonomic scope" value="Bacteria"/>
</dbReference>
<evidence type="ECO:0000313" key="2">
    <source>
        <dbReference type="Proteomes" id="UP000011910"/>
    </source>
</evidence>
<accession>M7N7I6</accession>
<sequence length="222" mass="25867">MNPSPADWQFRQPIALVQLHRRLLDYGKELRSFDARKTISQWQEPLYSRSGHVQEGVLYLPQLIVEHPQFQQCTFISLEDRHQAQAELPVLASPSCYQQLEPQRNACLDLRHPRSLHIFQLREQDGKIEVHLQWGYFEVGEPRRDNIKLAELEAGKSVEIKINGKRDASLSSRRARTYREQAYIFEHLGHFTQARLLPPSAPAVAKQLPQDRKLVDLLKVLY</sequence>
<dbReference type="Proteomes" id="UP000011910">
    <property type="component" value="Unassembled WGS sequence"/>
</dbReference>
<keyword evidence="2" id="KW-1185">Reference proteome</keyword>
<comment type="caution">
    <text evidence="1">The sequence shown here is derived from an EMBL/GenBank/DDBJ whole genome shotgun (WGS) entry which is preliminary data.</text>
</comment>
<dbReference type="EMBL" id="AODQ01000031">
    <property type="protein sequence ID" value="EMR03212.1"/>
    <property type="molecule type" value="Genomic_DNA"/>
</dbReference>
<name>M7N7I6_9BACT</name>
<protein>
    <submittedName>
        <fullName evidence="1">Uncharacterized protein</fullName>
    </submittedName>
</protein>
<proteinExistence type="predicted"/>
<gene>
    <name evidence="1" type="ORF">ADICEAN_01605</name>
</gene>
<organism evidence="1 2">
    <name type="scientific">Cesiribacter andamanensis AMV16</name>
    <dbReference type="NCBI Taxonomy" id="1279009"/>
    <lineage>
        <taxon>Bacteria</taxon>
        <taxon>Pseudomonadati</taxon>
        <taxon>Bacteroidota</taxon>
        <taxon>Cytophagia</taxon>
        <taxon>Cytophagales</taxon>
        <taxon>Cesiribacteraceae</taxon>
        <taxon>Cesiribacter</taxon>
    </lineage>
</organism>